<keyword evidence="2" id="KW-1185">Reference proteome</keyword>
<organism evidence="1 2">
    <name type="scientific">Chondromyces crocatus</name>
    <dbReference type="NCBI Taxonomy" id="52"/>
    <lineage>
        <taxon>Bacteria</taxon>
        <taxon>Pseudomonadati</taxon>
        <taxon>Myxococcota</taxon>
        <taxon>Polyangia</taxon>
        <taxon>Polyangiales</taxon>
        <taxon>Polyangiaceae</taxon>
        <taxon>Chondromyces</taxon>
    </lineage>
</organism>
<dbReference type="EMBL" id="CP012159">
    <property type="protein sequence ID" value="AKT40608.1"/>
    <property type="molecule type" value="Genomic_DNA"/>
</dbReference>
<name>A0A0K1EJ57_CHOCO</name>
<dbReference type="Proteomes" id="UP000067626">
    <property type="component" value="Chromosome"/>
</dbReference>
<dbReference type="RefSeq" id="WP_050432519.1">
    <property type="nucleotide sequence ID" value="NZ_CP012159.1"/>
</dbReference>
<evidence type="ECO:0000313" key="2">
    <source>
        <dbReference type="Proteomes" id="UP000067626"/>
    </source>
</evidence>
<gene>
    <name evidence="1" type="ORF">CMC5_047640</name>
</gene>
<accession>A0A0K1EJ57</accession>
<evidence type="ECO:0000313" key="1">
    <source>
        <dbReference type="EMBL" id="AKT40608.1"/>
    </source>
</evidence>
<dbReference type="AlphaFoldDB" id="A0A0K1EJ57"/>
<sequence length="253" mass="28948">MTHANYLYRILHRPASRARAMINGIPIYEREPEANVSPIGPITHWLSRGENAITVELTSAPPSPRTPLLGPHFELQVARDGATDQPLFRWEYPDGVAAVGLTPELPWVHQGILLVDEDLPEPAYRRGTPEDFPVEGTREQHEAVYALYDAFGARDAARFEAVMGLKVQEFERFYGPQPLSRVEALQRMNAPWVMEPFDAQDLRFDRYVDGRVVHVRRASGKPAVKAVHRDEPYLGWGSNFYMTRLDGRWQIFW</sequence>
<dbReference type="KEGG" id="ccro:CMC5_047640"/>
<reference evidence="1 2" key="1">
    <citation type="submission" date="2015-07" db="EMBL/GenBank/DDBJ databases">
        <title>Genome analysis of myxobacterium Chondromyces crocatus Cm c5 reveals a high potential for natural compound synthesis and the genetic basis for the loss of fruiting body formation.</title>
        <authorList>
            <person name="Zaburannyi N."/>
            <person name="Bunk B."/>
            <person name="Maier J."/>
            <person name="Overmann J."/>
            <person name="Mueller R."/>
        </authorList>
    </citation>
    <scope>NUCLEOTIDE SEQUENCE [LARGE SCALE GENOMIC DNA]</scope>
    <source>
        <strain evidence="1 2">Cm c5</strain>
    </source>
</reference>
<proteinExistence type="predicted"/>
<dbReference type="STRING" id="52.CMC5_047640"/>
<dbReference type="OrthoDB" id="5499800at2"/>
<protein>
    <submittedName>
        <fullName evidence="1">Uncharacterized protein</fullName>
    </submittedName>
</protein>